<keyword evidence="1" id="KW-0175">Coiled coil</keyword>
<dbReference type="Proteomes" id="UP000606721">
    <property type="component" value="Unassembled WGS sequence"/>
</dbReference>
<evidence type="ECO:0000256" key="2">
    <source>
        <dbReference type="SAM" id="MobiDB-lite"/>
    </source>
</evidence>
<sequence length="284" mass="31765">MDSYYNQYINQYKIYTVMSADKLASFRVDSQLWEQFQSYAKENNVTATALLISYIKSVVNTGNVITPNPVVNTSSEIIDPSLSIQNIDKRIDDKIKLSIQNINTLSLQDIDNSIADSLADGGIGEAIAKNYEAMMGQFNGLLEELQELKKQFEELKSIPPVPVPQPQINEELTIDNEEPTTDNEQLTNEILIEPSKTDSDLESDTQSPMTNDQIPPGDDLTEIKSDNPPALPEKNQIDYVQKQLKKIGIKKSAGEIREAFINAGFDGNNYEVLRGELIESLSKE</sequence>
<evidence type="ECO:0000313" key="4">
    <source>
        <dbReference type="Proteomes" id="UP000606721"/>
    </source>
</evidence>
<reference evidence="3 4" key="1">
    <citation type="journal article" date="2020" name="ISME J.">
        <title>Comparative genomics reveals insights into cyanobacterial evolution and habitat adaptation.</title>
        <authorList>
            <person name="Chen M.Y."/>
            <person name="Teng W.K."/>
            <person name="Zhao L."/>
            <person name="Hu C.X."/>
            <person name="Zhou Y.K."/>
            <person name="Han B.P."/>
            <person name="Song L.R."/>
            <person name="Shu W.S."/>
        </authorList>
    </citation>
    <scope>NUCLEOTIDE SEQUENCE [LARGE SCALE GENOMIC DNA]</scope>
    <source>
        <strain evidence="3 4">FACHB-1040</strain>
    </source>
</reference>
<comment type="caution">
    <text evidence="3">The sequence shown here is derived from an EMBL/GenBank/DDBJ whole genome shotgun (WGS) entry which is preliminary data.</text>
</comment>
<feature type="coiled-coil region" evidence="1">
    <location>
        <begin position="128"/>
        <end position="158"/>
    </location>
</feature>
<keyword evidence="4" id="KW-1185">Reference proteome</keyword>
<accession>A0ABR8C327</accession>
<dbReference type="RefSeq" id="WP_190384509.1">
    <property type="nucleotide sequence ID" value="NZ_JACJQT010000107.1"/>
</dbReference>
<dbReference type="EMBL" id="JACJQT010000107">
    <property type="protein sequence ID" value="MBD2281326.1"/>
    <property type="molecule type" value="Genomic_DNA"/>
</dbReference>
<proteinExistence type="predicted"/>
<organism evidence="3 4">
    <name type="scientific">Aphanizomenon flos-aquae FACHB-1040</name>
    <dbReference type="NCBI Taxonomy" id="2692887"/>
    <lineage>
        <taxon>Bacteria</taxon>
        <taxon>Bacillati</taxon>
        <taxon>Cyanobacteriota</taxon>
        <taxon>Cyanophyceae</taxon>
        <taxon>Nostocales</taxon>
        <taxon>Aphanizomenonaceae</taxon>
        <taxon>Aphanizomenon</taxon>
    </lineage>
</organism>
<feature type="compositionally biased region" description="Polar residues" evidence="2">
    <location>
        <begin position="204"/>
        <end position="213"/>
    </location>
</feature>
<protein>
    <submittedName>
        <fullName evidence="3">Uncharacterized protein</fullName>
    </submittedName>
</protein>
<name>A0ABR8C327_APHFL</name>
<feature type="compositionally biased region" description="Acidic residues" evidence="2">
    <location>
        <begin position="172"/>
        <end position="181"/>
    </location>
</feature>
<gene>
    <name evidence="3" type="ORF">H6F99_24560</name>
</gene>
<evidence type="ECO:0000256" key="1">
    <source>
        <dbReference type="SAM" id="Coils"/>
    </source>
</evidence>
<evidence type="ECO:0000313" key="3">
    <source>
        <dbReference type="EMBL" id="MBD2281326.1"/>
    </source>
</evidence>
<feature type="region of interest" description="Disordered" evidence="2">
    <location>
        <begin position="172"/>
        <end position="235"/>
    </location>
</feature>